<proteinExistence type="predicted"/>
<evidence type="ECO:0000313" key="1">
    <source>
        <dbReference type="EMBL" id="KAK4003093.1"/>
    </source>
</evidence>
<evidence type="ECO:0000313" key="2">
    <source>
        <dbReference type="Proteomes" id="UP001234178"/>
    </source>
</evidence>
<dbReference type="Proteomes" id="UP001234178">
    <property type="component" value="Unassembled WGS sequence"/>
</dbReference>
<protein>
    <submittedName>
        <fullName evidence="1">Uncharacterized protein</fullName>
    </submittedName>
</protein>
<sequence>MGKRGVHAVCFLLQRDINVGIERGSYVQPSTQSAAIYAVRSSSSISQLLSSLGLFSEALKQILGHLMNVSSRL</sequence>
<comment type="caution">
    <text evidence="1">The sequence shown here is derived from an EMBL/GenBank/DDBJ whole genome shotgun (WGS) entry which is preliminary data.</text>
</comment>
<name>A0ABQ9YR49_9CRUS</name>
<dbReference type="EMBL" id="JAOYFB010000001">
    <property type="protein sequence ID" value="KAK4003093.1"/>
    <property type="molecule type" value="Genomic_DNA"/>
</dbReference>
<keyword evidence="2" id="KW-1185">Reference proteome</keyword>
<organism evidence="1 2">
    <name type="scientific">Daphnia magna</name>
    <dbReference type="NCBI Taxonomy" id="35525"/>
    <lineage>
        <taxon>Eukaryota</taxon>
        <taxon>Metazoa</taxon>
        <taxon>Ecdysozoa</taxon>
        <taxon>Arthropoda</taxon>
        <taxon>Crustacea</taxon>
        <taxon>Branchiopoda</taxon>
        <taxon>Diplostraca</taxon>
        <taxon>Cladocera</taxon>
        <taxon>Anomopoda</taxon>
        <taxon>Daphniidae</taxon>
        <taxon>Daphnia</taxon>
    </lineage>
</organism>
<reference evidence="1 2" key="1">
    <citation type="journal article" date="2023" name="Nucleic Acids Res.">
        <title>The hologenome of Daphnia magna reveals possible DNA methylation and microbiome-mediated evolution of the host genome.</title>
        <authorList>
            <person name="Chaturvedi A."/>
            <person name="Li X."/>
            <person name="Dhandapani V."/>
            <person name="Marshall H."/>
            <person name="Kissane S."/>
            <person name="Cuenca-Cambronero M."/>
            <person name="Asole G."/>
            <person name="Calvet F."/>
            <person name="Ruiz-Romero M."/>
            <person name="Marangio P."/>
            <person name="Guigo R."/>
            <person name="Rago D."/>
            <person name="Mirbahai L."/>
            <person name="Eastwood N."/>
            <person name="Colbourne J.K."/>
            <person name="Zhou J."/>
            <person name="Mallon E."/>
            <person name="Orsini L."/>
        </authorList>
    </citation>
    <scope>NUCLEOTIDE SEQUENCE [LARGE SCALE GENOMIC DNA]</scope>
    <source>
        <strain evidence="1">LRV0_1</strain>
    </source>
</reference>
<accession>A0ABQ9YR49</accession>
<gene>
    <name evidence="1" type="ORF">OUZ56_004875</name>
</gene>